<proteinExistence type="predicted"/>
<dbReference type="Proteomes" id="UP000187735">
    <property type="component" value="Chromosome"/>
</dbReference>
<dbReference type="OrthoDB" id="237405at2"/>
<keyword evidence="2" id="KW-1185">Reference proteome</keyword>
<dbReference type="AlphaFoldDB" id="A0A1P8WIE9"/>
<reference evidence="1 2" key="1">
    <citation type="journal article" date="2016" name="Front. Microbiol.">
        <title>Fuerstia marisgermanicae gen. nov., sp. nov., an Unusual Member of the Phylum Planctomycetes from the German Wadden Sea.</title>
        <authorList>
            <person name="Kohn T."/>
            <person name="Heuer A."/>
            <person name="Jogler M."/>
            <person name="Vollmers J."/>
            <person name="Boedeker C."/>
            <person name="Bunk B."/>
            <person name="Rast P."/>
            <person name="Borchert D."/>
            <person name="Glockner I."/>
            <person name="Freese H.M."/>
            <person name="Klenk H.P."/>
            <person name="Overmann J."/>
            <person name="Kaster A.K."/>
            <person name="Rohde M."/>
            <person name="Wiegand S."/>
            <person name="Jogler C."/>
        </authorList>
    </citation>
    <scope>NUCLEOTIDE SEQUENCE [LARGE SCALE GENOMIC DNA]</scope>
    <source>
        <strain evidence="1 2">NH11</strain>
    </source>
</reference>
<accession>A0A1P8WIE9</accession>
<dbReference type="RefSeq" id="WP_077025224.1">
    <property type="nucleotide sequence ID" value="NZ_CP017641.1"/>
</dbReference>
<organism evidence="1 2">
    <name type="scientific">Fuerstiella marisgermanici</name>
    <dbReference type="NCBI Taxonomy" id="1891926"/>
    <lineage>
        <taxon>Bacteria</taxon>
        <taxon>Pseudomonadati</taxon>
        <taxon>Planctomycetota</taxon>
        <taxon>Planctomycetia</taxon>
        <taxon>Planctomycetales</taxon>
        <taxon>Planctomycetaceae</taxon>
        <taxon>Fuerstiella</taxon>
    </lineage>
</organism>
<evidence type="ECO:0000313" key="1">
    <source>
        <dbReference type="EMBL" id="APZ93823.1"/>
    </source>
</evidence>
<evidence type="ECO:0000313" key="2">
    <source>
        <dbReference type="Proteomes" id="UP000187735"/>
    </source>
</evidence>
<name>A0A1P8WIE9_9PLAN</name>
<sequence length="361" mass="38223">MKHFSLLMTAVLITGTTTFGADLWGLQRGTPEIKSAGSLTFGPDDILFVGDTKSAAVFAIATGNKEGDASKCNINVDDLGAKVSDVVGGKATINDLAVNPRTGNVFASVTADGKPAIVQIDGAGKITELTLKDVRFSKAELADAPEDKEVGEGRRRRNNRTDAITDLAWYEGKVLISGLRTGEAASSVRELNFPFADADKGTGVEIYHAAHGRTEDYAAVRTFVPLNIDGEPSLLAAYVCTPLVKIPLKELKDAADKIKGTTVAELGNRNRPLDMISYKKGNDEFLLLSNSARGVMKITTAGLSQNKGLTEKVSGGGAAGQSYETIESMQGVVQLDKLNDDHAVVLLDKDGTLNLKTVALP</sequence>
<protein>
    <submittedName>
        <fullName evidence="1">Uncharacterized protein</fullName>
    </submittedName>
</protein>
<dbReference type="EMBL" id="CP017641">
    <property type="protein sequence ID" value="APZ93823.1"/>
    <property type="molecule type" value="Genomic_DNA"/>
</dbReference>
<dbReference type="SUPFAM" id="SSF50952">
    <property type="entry name" value="Soluble quinoprotein glucose dehydrogenase"/>
    <property type="match status" value="1"/>
</dbReference>
<dbReference type="InterPro" id="IPR011041">
    <property type="entry name" value="Quinoprot_gluc/sorb_DH_b-prop"/>
</dbReference>
<gene>
    <name evidence="1" type="ORF">Fuma_03441</name>
</gene>
<dbReference type="KEGG" id="fmr:Fuma_03441"/>